<dbReference type="GO" id="GO:0007062">
    <property type="term" value="P:sister chromatid cohesion"/>
    <property type="evidence" value="ECO:0007669"/>
    <property type="project" value="InterPro"/>
</dbReference>
<keyword evidence="2" id="KW-0547">Nucleotide-binding</keyword>
<feature type="coiled-coil region" evidence="6">
    <location>
        <begin position="967"/>
        <end position="1032"/>
    </location>
</feature>
<dbReference type="SUPFAM" id="SSF52540">
    <property type="entry name" value="P-loop containing nucleoside triphosphate hydrolases"/>
    <property type="match status" value="1"/>
</dbReference>
<dbReference type="AlphaFoldDB" id="A0A381PBB9"/>
<dbReference type="NCBIfam" id="TIGR02168">
    <property type="entry name" value="SMC_prok_B"/>
    <property type="match status" value="1"/>
</dbReference>
<dbReference type="GO" id="GO:0030261">
    <property type="term" value="P:chromosome condensation"/>
    <property type="evidence" value="ECO:0007669"/>
    <property type="project" value="InterPro"/>
</dbReference>
<keyword evidence="1" id="KW-0963">Cytoplasm</keyword>
<feature type="domain" description="SMC hinge" evidence="7">
    <location>
        <begin position="533"/>
        <end position="651"/>
    </location>
</feature>
<evidence type="ECO:0000256" key="2">
    <source>
        <dbReference type="ARBA" id="ARBA00022741"/>
    </source>
</evidence>
<dbReference type="InterPro" id="IPR036277">
    <property type="entry name" value="SMC_hinge_sf"/>
</dbReference>
<feature type="coiled-coil region" evidence="6">
    <location>
        <begin position="381"/>
        <end position="506"/>
    </location>
</feature>
<proteinExistence type="inferred from homology"/>
<keyword evidence="3" id="KW-0067">ATP-binding</keyword>
<dbReference type="InterPro" id="IPR003395">
    <property type="entry name" value="RecF/RecN/SMC_N"/>
</dbReference>
<dbReference type="PANTHER" id="PTHR43977">
    <property type="entry name" value="STRUCTURAL MAINTENANCE OF CHROMOSOMES PROTEIN 3"/>
    <property type="match status" value="1"/>
</dbReference>
<dbReference type="GO" id="GO:0016887">
    <property type="term" value="F:ATP hydrolysis activity"/>
    <property type="evidence" value="ECO:0007669"/>
    <property type="project" value="InterPro"/>
</dbReference>
<dbReference type="Gene3D" id="1.20.1060.20">
    <property type="match status" value="1"/>
</dbReference>
<organism evidence="8">
    <name type="scientific">marine metagenome</name>
    <dbReference type="NCBI Taxonomy" id="408172"/>
    <lineage>
        <taxon>unclassified sequences</taxon>
        <taxon>metagenomes</taxon>
        <taxon>ecological metagenomes</taxon>
    </lineage>
</organism>
<keyword evidence="5" id="KW-0238">DNA-binding</keyword>
<evidence type="ECO:0000256" key="5">
    <source>
        <dbReference type="ARBA" id="ARBA00023125"/>
    </source>
</evidence>
<name>A0A381PBB9_9ZZZZ</name>
<dbReference type="InterPro" id="IPR011890">
    <property type="entry name" value="SMC_prok"/>
</dbReference>
<sequence>MRLLELEFENFKSFKGHVTVPLGTGFTCITGPNGSGKSNITDAILFILGSRSTKLLRARRLSQLIYGYQEGKQRKSAAKHCRVSMLFDNSDRYLSIESDLVKFTKSVRLRGDKPVTSYRLNNEPSSASEFEALFSRAGLYATGYNIIQQGDVTQTSLMSGTERRHKLEDVAGITAYDQRLRKTRSAREHVGADLALLEERMREVQRLLRQLEREKRDAERLEAILLQLQENELLRHWRQVLDLEASLESRREVVIRYREELEELESELKERQATIGTLEHEYKNVEDDISAAGGDRARELQQQLDEARVAQALAQSNSEQAQKQLAELETMRKTLRTEHHTAAAELKILRKSLDTTRSETEILVEQAAENEAELAEREGAAASGSQEIEAQRATLDELRQAAGTLEMQRHRLEGEREQLELQLAQTREQAMGNEQLLVAAQADVDDVDFHLQDLQLGRKSAADNLRKVTRKYDKLNGELAQVSEALERAERELHETSVALAAEQAAQRTQDELGGYARAVQGVLAARDAGDLPGIVGTIAELGRVDEEHALALEVAAGGRMQSVVVEDDAAAGTAIAFLKQHRLGRVRFLPLNKLRRYRPRANALLLLKQPGAIGFAQELVQFDPRYADAFGNVFGDTVIMHSLREARTLLGKGRMVTLEGELLEPGGAMTGGSSPRARVHFATGDRATLDELATLVKMAQAHNLELGATASTLREEVAIVAQAKAALESECATIQTRVTDYDSTVSRSAEQLQQVANALVTRQGAVTVLETELAQREKALVQLQGEIVTQHESVAQAAEQLQQLTGGTEAKALAQLQETLTTLRDELGKTRAEVARLEAGEMPATAEAERLAAALEQNNAGQRETQKQHATERKLARKLAQQVTSLEREEHEKFEELDGLRQRRDSLRDQLGEQRTTLAQREEFGRGRRTAIDELQLEIQVREPKLVEARQRLPKNAKQPSQVGGAEQLEVQRESLEGQRTRLGNVNMLSLEHYRQEEERLARIREARKQLRKEVRRLEALEAKISARKLERFTEVYKHIDENFQATFTELAGGGKAWLELEKPDAVFEGGVSIKARMPRKRLFPIELLSGGEKSLVSMAFIFAIQRYDPSPFYLLDEPDQNLDGVNTEHIGRAIALQSTVAQFLVVSLHHAALREAAHVLGVFMADDGISHMHQIHDVDSFIASLPVGDVAA</sequence>
<keyword evidence="4 6" id="KW-0175">Coiled coil</keyword>
<dbReference type="EMBL" id="UINC01000929">
    <property type="protein sequence ID" value="SUZ64271.1"/>
    <property type="molecule type" value="Genomic_DNA"/>
</dbReference>
<dbReference type="InterPro" id="IPR027417">
    <property type="entry name" value="P-loop_NTPase"/>
</dbReference>
<dbReference type="InterPro" id="IPR024704">
    <property type="entry name" value="SMC"/>
</dbReference>
<dbReference type="GO" id="GO:0005694">
    <property type="term" value="C:chromosome"/>
    <property type="evidence" value="ECO:0007669"/>
    <property type="project" value="InterPro"/>
</dbReference>
<dbReference type="Gene3D" id="3.40.50.300">
    <property type="entry name" value="P-loop containing nucleotide triphosphate hydrolases"/>
    <property type="match status" value="2"/>
</dbReference>
<dbReference type="Pfam" id="PF06470">
    <property type="entry name" value="SMC_hinge"/>
    <property type="match status" value="1"/>
</dbReference>
<protein>
    <recommendedName>
        <fullName evidence="7">SMC hinge domain-containing protein</fullName>
    </recommendedName>
</protein>
<dbReference type="HAMAP" id="MF_01894">
    <property type="entry name" value="Smc_prok"/>
    <property type="match status" value="1"/>
</dbReference>
<evidence type="ECO:0000256" key="3">
    <source>
        <dbReference type="ARBA" id="ARBA00022840"/>
    </source>
</evidence>
<dbReference type="InterPro" id="IPR010935">
    <property type="entry name" value="SMC_hinge"/>
</dbReference>
<gene>
    <name evidence="8" type="ORF">METZ01_LOCUS17125</name>
</gene>
<dbReference type="SMART" id="SM00968">
    <property type="entry name" value="SMC_hinge"/>
    <property type="match status" value="1"/>
</dbReference>
<dbReference type="NCBIfam" id="TIGR02169">
    <property type="entry name" value="SMC_prok_A"/>
    <property type="match status" value="1"/>
</dbReference>
<reference evidence="8" key="1">
    <citation type="submission" date="2018-05" db="EMBL/GenBank/DDBJ databases">
        <authorList>
            <person name="Lanie J.A."/>
            <person name="Ng W.-L."/>
            <person name="Kazmierczak K.M."/>
            <person name="Andrzejewski T.M."/>
            <person name="Davidsen T.M."/>
            <person name="Wayne K.J."/>
            <person name="Tettelin H."/>
            <person name="Glass J.I."/>
            <person name="Rusch D."/>
            <person name="Podicherti R."/>
            <person name="Tsui H.-C.T."/>
            <person name="Winkler M.E."/>
        </authorList>
    </citation>
    <scope>NUCLEOTIDE SEQUENCE</scope>
</reference>
<dbReference type="GO" id="GO:0005524">
    <property type="term" value="F:ATP binding"/>
    <property type="evidence" value="ECO:0007669"/>
    <property type="project" value="UniProtKB-KW"/>
</dbReference>
<dbReference type="Pfam" id="PF02463">
    <property type="entry name" value="SMC_N"/>
    <property type="match status" value="1"/>
</dbReference>
<dbReference type="Gene3D" id="3.30.70.1620">
    <property type="match status" value="1"/>
</dbReference>
<evidence type="ECO:0000256" key="6">
    <source>
        <dbReference type="SAM" id="Coils"/>
    </source>
</evidence>
<feature type="coiled-coil region" evidence="6">
    <location>
        <begin position="194"/>
        <end position="338"/>
    </location>
</feature>
<evidence type="ECO:0000259" key="7">
    <source>
        <dbReference type="SMART" id="SM00968"/>
    </source>
</evidence>
<evidence type="ECO:0000256" key="4">
    <source>
        <dbReference type="ARBA" id="ARBA00023054"/>
    </source>
</evidence>
<evidence type="ECO:0000313" key="8">
    <source>
        <dbReference type="EMBL" id="SUZ64271.1"/>
    </source>
</evidence>
<accession>A0A381PBB9</accession>
<dbReference type="SUPFAM" id="SSF75553">
    <property type="entry name" value="Smc hinge domain"/>
    <property type="match status" value="1"/>
</dbReference>
<dbReference type="PIRSF" id="PIRSF005719">
    <property type="entry name" value="SMC"/>
    <property type="match status" value="1"/>
</dbReference>
<dbReference type="GO" id="GO:0003677">
    <property type="term" value="F:DNA binding"/>
    <property type="evidence" value="ECO:0007669"/>
    <property type="project" value="UniProtKB-KW"/>
</dbReference>
<evidence type="ECO:0000256" key="1">
    <source>
        <dbReference type="ARBA" id="ARBA00022490"/>
    </source>
</evidence>
<feature type="coiled-coil region" evidence="6">
    <location>
        <begin position="814"/>
        <end position="918"/>
    </location>
</feature>